<reference evidence="7 8" key="1">
    <citation type="journal article" date="2024" name="Science">
        <title>Giant polyketide synthase enzymes in the biosynthesis of giant marine polyether toxins.</title>
        <authorList>
            <person name="Fallon T.R."/>
            <person name="Shende V.V."/>
            <person name="Wierzbicki I.H."/>
            <person name="Pendleton A.L."/>
            <person name="Watervoot N.F."/>
            <person name="Auber R.P."/>
            <person name="Gonzalez D.J."/>
            <person name="Wisecaver J.H."/>
            <person name="Moore B.S."/>
        </authorList>
    </citation>
    <scope>NUCLEOTIDE SEQUENCE [LARGE SCALE GENOMIC DNA]</scope>
    <source>
        <strain evidence="7 8">12B1</strain>
    </source>
</reference>
<dbReference type="AlphaFoldDB" id="A0AB34IKX8"/>
<comment type="caution">
    <text evidence="7">The sequence shown here is derived from an EMBL/GenBank/DDBJ whole genome shotgun (WGS) entry which is preliminary data.</text>
</comment>
<evidence type="ECO:0000256" key="1">
    <source>
        <dbReference type="ARBA" id="ARBA00008683"/>
    </source>
</evidence>
<protein>
    <recommendedName>
        <fullName evidence="6">Peptidase S49 domain-containing protein</fullName>
    </recommendedName>
</protein>
<accession>A0AB34IKX8</accession>
<dbReference type="CDD" id="cd07023">
    <property type="entry name" value="S49_Sppa_N_C"/>
    <property type="match status" value="1"/>
</dbReference>
<feature type="region of interest" description="Disordered" evidence="5">
    <location>
        <begin position="111"/>
        <end position="130"/>
    </location>
</feature>
<proteinExistence type="inferred from homology"/>
<dbReference type="Gene3D" id="3.90.226.10">
    <property type="entry name" value="2-enoyl-CoA Hydratase, Chain A, domain 1"/>
    <property type="match status" value="1"/>
</dbReference>
<evidence type="ECO:0000256" key="3">
    <source>
        <dbReference type="ARBA" id="ARBA00022801"/>
    </source>
</evidence>
<dbReference type="InterPro" id="IPR002142">
    <property type="entry name" value="Peptidase_S49"/>
</dbReference>
<keyword evidence="4" id="KW-0720">Serine protease</keyword>
<evidence type="ECO:0000256" key="4">
    <source>
        <dbReference type="ARBA" id="ARBA00022825"/>
    </source>
</evidence>
<dbReference type="GO" id="GO:0006508">
    <property type="term" value="P:proteolysis"/>
    <property type="evidence" value="ECO:0007669"/>
    <property type="project" value="UniProtKB-KW"/>
</dbReference>
<keyword evidence="3" id="KW-0378">Hydrolase</keyword>
<evidence type="ECO:0000313" key="8">
    <source>
        <dbReference type="Proteomes" id="UP001515480"/>
    </source>
</evidence>
<dbReference type="GO" id="GO:0008236">
    <property type="term" value="F:serine-type peptidase activity"/>
    <property type="evidence" value="ECO:0007669"/>
    <property type="project" value="UniProtKB-KW"/>
</dbReference>
<dbReference type="InterPro" id="IPR029045">
    <property type="entry name" value="ClpP/crotonase-like_dom_sf"/>
</dbReference>
<evidence type="ECO:0000256" key="2">
    <source>
        <dbReference type="ARBA" id="ARBA00022670"/>
    </source>
</evidence>
<dbReference type="Proteomes" id="UP001515480">
    <property type="component" value="Unassembled WGS sequence"/>
</dbReference>
<evidence type="ECO:0000259" key="6">
    <source>
        <dbReference type="Pfam" id="PF01343"/>
    </source>
</evidence>
<dbReference type="SUPFAM" id="SSF52096">
    <property type="entry name" value="ClpP/crotonase"/>
    <property type="match status" value="1"/>
</dbReference>
<feature type="domain" description="Peptidase S49" evidence="6">
    <location>
        <begin position="183"/>
        <end position="287"/>
    </location>
</feature>
<evidence type="ECO:0000256" key="5">
    <source>
        <dbReference type="SAM" id="MobiDB-lite"/>
    </source>
</evidence>
<keyword evidence="2" id="KW-0645">Protease</keyword>
<name>A0AB34IKX8_PRYPA</name>
<keyword evidence="8" id="KW-1185">Reference proteome</keyword>
<evidence type="ECO:0000313" key="7">
    <source>
        <dbReference type="EMBL" id="KAL1500513.1"/>
    </source>
</evidence>
<feature type="compositionally biased region" description="Low complexity" evidence="5">
    <location>
        <begin position="112"/>
        <end position="128"/>
    </location>
</feature>
<organism evidence="7 8">
    <name type="scientific">Prymnesium parvum</name>
    <name type="common">Toxic golden alga</name>
    <dbReference type="NCBI Taxonomy" id="97485"/>
    <lineage>
        <taxon>Eukaryota</taxon>
        <taxon>Haptista</taxon>
        <taxon>Haptophyta</taxon>
        <taxon>Prymnesiophyceae</taxon>
        <taxon>Prymnesiales</taxon>
        <taxon>Prymnesiaceae</taxon>
        <taxon>Prymnesium</taxon>
    </lineage>
</organism>
<dbReference type="EMBL" id="JBGBPQ010000023">
    <property type="protein sequence ID" value="KAL1500513.1"/>
    <property type="molecule type" value="Genomic_DNA"/>
</dbReference>
<dbReference type="PANTHER" id="PTHR42987:SF8">
    <property type="entry name" value="PROTEINASE"/>
    <property type="match status" value="1"/>
</dbReference>
<dbReference type="PANTHER" id="PTHR42987">
    <property type="entry name" value="PEPTIDASE S49"/>
    <property type="match status" value="1"/>
</dbReference>
<sequence length="384" mass="41523">MAALLLPLAAARLVPPLSLPPLSLGPPRRAPLPSPPPPANSSAFALDLLKRDLFFYERLCSLLLTAASRLLDTAKRLLSRLLHFPPRVFVVSLQGVVAADDEAARLSLEAFPPHASSPSSSPSPSAARPAPPINLARAEPLLARAFRGPGVRAVCLLINSPGGSPAQSSLIYERLRALRAAHRRVPLLAFVEDSACSGGYYIACAADEIIADPSSVVGSIGVITRGFGYVKAIKKEGLTRRVHAAGAAKGGLDPFLDERRGDLRQQRRLLHEIHANFIAAVRQGRGARLKPEAAAALTHRTLSPPCLPFWSDAPSPRRVRQLVREGAGLFDGTVYSGAVGVEVGLVDKVGEMRTELRRRYGRFVRIEQVEPERIDYSRLLRFLL</sequence>
<dbReference type="InterPro" id="IPR047272">
    <property type="entry name" value="S49_SppA_C"/>
</dbReference>
<gene>
    <name evidence="7" type="ORF">AB1Y20_013169</name>
</gene>
<comment type="similarity">
    <text evidence="1">Belongs to the peptidase S49 family.</text>
</comment>
<dbReference type="Pfam" id="PF01343">
    <property type="entry name" value="Peptidase_S49"/>
    <property type="match status" value="1"/>
</dbReference>